<accession>A0ABP1FUY2</accession>
<keyword evidence="3" id="KW-1185">Reference proteome</keyword>
<dbReference type="Proteomes" id="UP001497392">
    <property type="component" value="Unassembled WGS sequence"/>
</dbReference>
<dbReference type="EMBL" id="CAXHTA020000005">
    <property type="protein sequence ID" value="CAL5221887.1"/>
    <property type="molecule type" value="Genomic_DNA"/>
</dbReference>
<feature type="region of interest" description="Disordered" evidence="1">
    <location>
        <begin position="152"/>
        <end position="176"/>
    </location>
</feature>
<name>A0ABP1FUY2_9CHLO</name>
<sequence length="198" mass="22699">MQGLALGSRLLRSSSCGSTCDLLGPMRQMCMRRVSRELAAEDDSHEFKTSRIKASDLQLDRSFRMRDELEMSRPQRKNPVTTFLNVAMIAAAAGIATALCRELLEERRLQKARYQVRPAPLDRETSYAMQPHPLKVKLDLVMSRQQELEEELASLGAQQSTRSTARRRKEISQEQKALEEQKMHLMEDAKQLLLHQEC</sequence>
<organism evidence="2 3">
    <name type="scientific">Coccomyxa viridis</name>
    <dbReference type="NCBI Taxonomy" id="1274662"/>
    <lineage>
        <taxon>Eukaryota</taxon>
        <taxon>Viridiplantae</taxon>
        <taxon>Chlorophyta</taxon>
        <taxon>core chlorophytes</taxon>
        <taxon>Trebouxiophyceae</taxon>
        <taxon>Trebouxiophyceae incertae sedis</taxon>
        <taxon>Coccomyxaceae</taxon>
        <taxon>Coccomyxa</taxon>
    </lineage>
</organism>
<protein>
    <submittedName>
        <fullName evidence="2">G4151 protein</fullName>
    </submittedName>
</protein>
<evidence type="ECO:0000256" key="1">
    <source>
        <dbReference type="SAM" id="MobiDB-lite"/>
    </source>
</evidence>
<evidence type="ECO:0000313" key="3">
    <source>
        <dbReference type="Proteomes" id="UP001497392"/>
    </source>
</evidence>
<comment type="caution">
    <text evidence="2">The sequence shown here is derived from an EMBL/GenBank/DDBJ whole genome shotgun (WGS) entry which is preliminary data.</text>
</comment>
<proteinExistence type="predicted"/>
<reference evidence="2 3" key="1">
    <citation type="submission" date="2024-06" db="EMBL/GenBank/DDBJ databases">
        <authorList>
            <person name="Kraege A."/>
            <person name="Thomma B."/>
        </authorList>
    </citation>
    <scope>NUCLEOTIDE SEQUENCE [LARGE SCALE GENOMIC DNA]</scope>
</reference>
<evidence type="ECO:0000313" key="2">
    <source>
        <dbReference type="EMBL" id="CAL5221887.1"/>
    </source>
</evidence>
<gene>
    <name evidence="2" type="primary">g4151</name>
    <name evidence="2" type="ORF">VP750_LOCUS3546</name>
</gene>